<dbReference type="Proteomes" id="UP000615026">
    <property type="component" value="Unassembled WGS sequence"/>
</dbReference>
<keyword evidence="1" id="KW-1133">Transmembrane helix</keyword>
<proteinExistence type="predicted"/>
<reference evidence="2" key="1">
    <citation type="submission" date="2020-10" db="EMBL/GenBank/DDBJ databases">
        <authorList>
            <person name="Castelo-Branco R."/>
            <person name="Eusebio N."/>
            <person name="Adriana R."/>
            <person name="Vieira A."/>
            <person name="Brugerolle De Fraissinette N."/>
            <person name="Rezende De Castro R."/>
            <person name="Schneider M.P."/>
            <person name="Vasconcelos V."/>
            <person name="Leao P.N."/>
        </authorList>
    </citation>
    <scope>NUCLEOTIDE SEQUENCE</scope>
    <source>
        <strain evidence="2">LEGE 11479</strain>
    </source>
</reference>
<evidence type="ECO:0000313" key="2">
    <source>
        <dbReference type="EMBL" id="MBE9066836.1"/>
    </source>
</evidence>
<keyword evidence="1" id="KW-0812">Transmembrane</keyword>
<name>A0A928ZTA4_LEPEC</name>
<gene>
    <name evidence="2" type="ORF">IQ260_09240</name>
</gene>
<keyword evidence="3" id="KW-1185">Reference proteome</keyword>
<sequence>MKNAQHDALLEQALDIRAARTLCREGWSCEQINSVLKKADITDQQFAMMQTQSREFDKLQQVFGPPADSLYSGHAEPTHSAIDFLNRGPDAATDILKDKGWSGYEISLVLEESMFTGLEEAPIAVPSNSYHRNPPIIIQPAFPTHSDNGYVVGHSDAATLALPHPGSRALPRRNSRRSLSRDTFILTCMAAFALVLIYTLL</sequence>
<dbReference type="AlphaFoldDB" id="A0A928ZTA4"/>
<evidence type="ECO:0000313" key="3">
    <source>
        <dbReference type="Proteomes" id="UP000615026"/>
    </source>
</evidence>
<comment type="caution">
    <text evidence="2">The sequence shown here is derived from an EMBL/GenBank/DDBJ whole genome shotgun (WGS) entry which is preliminary data.</text>
</comment>
<keyword evidence="1" id="KW-0472">Membrane</keyword>
<dbReference type="EMBL" id="JADEXP010000061">
    <property type="protein sequence ID" value="MBE9066836.1"/>
    <property type="molecule type" value="Genomic_DNA"/>
</dbReference>
<dbReference type="RefSeq" id="WP_193992814.1">
    <property type="nucleotide sequence ID" value="NZ_JADEXP010000061.1"/>
</dbReference>
<accession>A0A928ZTA4</accession>
<organism evidence="2 3">
    <name type="scientific">Leptolyngbya cf. ectocarpi LEGE 11479</name>
    <dbReference type="NCBI Taxonomy" id="1828722"/>
    <lineage>
        <taxon>Bacteria</taxon>
        <taxon>Bacillati</taxon>
        <taxon>Cyanobacteriota</taxon>
        <taxon>Cyanophyceae</taxon>
        <taxon>Leptolyngbyales</taxon>
        <taxon>Leptolyngbyaceae</taxon>
        <taxon>Leptolyngbya group</taxon>
        <taxon>Leptolyngbya</taxon>
    </lineage>
</organism>
<protein>
    <submittedName>
        <fullName evidence="2">Uncharacterized protein</fullName>
    </submittedName>
</protein>
<evidence type="ECO:0000256" key="1">
    <source>
        <dbReference type="SAM" id="Phobius"/>
    </source>
</evidence>
<feature type="transmembrane region" description="Helical" evidence="1">
    <location>
        <begin position="183"/>
        <end position="200"/>
    </location>
</feature>